<dbReference type="AlphaFoldDB" id="A0A5C6RSL9"/>
<dbReference type="PANTHER" id="PTHR30329:SF21">
    <property type="entry name" value="LIPOPROTEIN YIAD-RELATED"/>
    <property type="match status" value="1"/>
</dbReference>
<dbReference type="InterPro" id="IPR006665">
    <property type="entry name" value="OmpA-like"/>
</dbReference>
<sequence>MNIKRFISLLILITSFLTIFGQEEHPNCISAKEFNLPFGDNIISFNEIYYQAEDKYTYWYKVNITSDCQFSYRVSSIGKDDDYELLMYKYEGEDFCNDRIVNDIMPISIRNKGVLSVKKGELYYLSIIHIQGQGCGHVIELDDGVKNIHIKAIQNDCVEEAIELVTKEENIVQVQVVDTVKPVPPLNLNKQVKGYLVNSVTQKNIEADILVLNIRGEKIQEVIKFNNSGGFELNNLKGDTIVLSITKFGYENLLDTIILKSDSLKLELNPIKVGDKLVMYQIYFHPNTYALKNESKNELKKLCQFMLENDKYIFEIQGHTNGNRSVKLTKQYENLGQEWNFKGSSKKLSKLRAEKIKSYLIENGVLENQLQTEGFGGDQMIVAKPKNMKQAMKNIRVEVKVIE</sequence>
<dbReference type="EMBL" id="VOOS01000003">
    <property type="protein sequence ID" value="TXB65258.1"/>
    <property type="molecule type" value="Genomic_DNA"/>
</dbReference>
<dbReference type="Gene3D" id="3.30.1330.60">
    <property type="entry name" value="OmpA-like domain"/>
    <property type="match status" value="1"/>
</dbReference>
<reference evidence="3 4" key="1">
    <citation type="submission" date="2019-08" db="EMBL/GenBank/DDBJ databases">
        <title>Genome of Vicingus serpentipes NCIMB 15042.</title>
        <authorList>
            <person name="Bowman J.P."/>
        </authorList>
    </citation>
    <scope>NUCLEOTIDE SEQUENCE [LARGE SCALE GENOMIC DNA]</scope>
    <source>
        <strain evidence="3 4">NCIMB 15042</strain>
    </source>
</reference>
<evidence type="ECO:0000313" key="4">
    <source>
        <dbReference type="Proteomes" id="UP000321721"/>
    </source>
</evidence>
<dbReference type="InterPro" id="IPR050330">
    <property type="entry name" value="Bact_OuterMem_StrucFunc"/>
</dbReference>
<dbReference type="InterPro" id="IPR036737">
    <property type="entry name" value="OmpA-like_sf"/>
</dbReference>
<proteinExistence type="predicted"/>
<evidence type="ECO:0000256" key="1">
    <source>
        <dbReference type="PROSITE-ProRule" id="PRU00473"/>
    </source>
</evidence>
<protein>
    <submittedName>
        <fullName evidence="3">OmpA family protein</fullName>
    </submittedName>
</protein>
<name>A0A5C6RSL9_9FLAO</name>
<accession>A0A5C6RSL9</accession>
<dbReference type="Pfam" id="PF00691">
    <property type="entry name" value="OmpA"/>
    <property type="match status" value="1"/>
</dbReference>
<feature type="domain" description="OmpA-like" evidence="2">
    <location>
        <begin position="273"/>
        <end position="403"/>
    </location>
</feature>
<gene>
    <name evidence="3" type="ORF">FRY74_07500</name>
</gene>
<keyword evidence="4" id="KW-1185">Reference proteome</keyword>
<dbReference type="SUPFAM" id="SSF103088">
    <property type="entry name" value="OmpA-like"/>
    <property type="match status" value="1"/>
</dbReference>
<dbReference type="RefSeq" id="WP_147100135.1">
    <property type="nucleotide sequence ID" value="NZ_VOOS01000003.1"/>
</dbReference>
<evidence type="ECO:0000313" key="3">
    <source>
        <dbReference type="EMBL" id="TXB65258.1"/>
    </source>
</evidence>
<dbReference type="PROSITE" id="PS51123">
    <property type="entry name" value="OMPA_2"/>
    <property type="match status" value="1"/>
</dbReference>
<comment type="caution">
    <text evidence="3">The sequence shown here is derived from an EMBL/GenBank/DDBJ whole genome shotgun (WGS) entry which is preliminary data.</text>
</comment>
<keyword evidence="1" id="KW-0472">Membrane</keyword>
<dbReference type="GO" id="GO:0016020">
    <property type="term" value="C:membrane"/>
    <property type="evidence" value="ECO:0007669"/>
    <property type="project" value="UniProtKB-UniRule"/>
</dbReference>
<organism evidence="3 4">
    <name type="scientific">Vicingus serpentipes</name>
    <dbReference type="NCBI Taxonomy" id="1926625"/>
    <lineage>
        <taxon>Bacteria</taxon>
        <taxon>Pseudomonadati</taxon>
        <taxon>Bacteroidota</taxon>
        <taxon>Flavobacteriia</taxon>
        <taxon>Flavobacteriales</taxon>
        <taxon>Vicingaceae</taxon>
        <taxon>Vicingus</taxon>
    </lineage>
</organism>
<evidence type="ECO:0000259" key="2">
    <source>
        <dbReference type="PROSITE" id="PS51123"/>
    </source>
</evidence>
<dbReference type="OrthoDB" id="9782229at2"/>
<dbReference type="Proteomes" id="UP000321721">
    <property type="component" value="Unassembled WGS sequence"/>
</dbReference>
<dbReference type="PANTHER" id="PTHR30329">
    <property type="entry name" value="STATOR ELEMENT OF FLAGELLAR MOTOR COMPLEX"/>
    <property type="match status" value="1"/>
</dbReference>
<dbReference type="CDD" id="cd07185">
    <property type="entry name" value="OmpA_C-like"/>
    <property type="match status" value="1"/>
</dbReference>